<reference evidence="5 6" key="1">
    <citation type="submission" date="2019-02" db="EMBL/GenBank/DDBJ databases">
        <title>Emended description of the genus Rhodopseudomonas and description of Rhodopseudomonas albus sp. nov., a non-phototrophic, heavy-metal-tolerant bacterium isolated from garden soil.</title>
        <authorList>
            <person name="Bao Z."/>
            <person name="Cao W.W."/>
            <person name="Sato Y."/>
            <person name="Nishizawa T."/>
            <person name="Zhao J."/>
            <person name="Guo Y."/>
            <person name="Ohta H."/>
        </authorList>
    </citation>
    <scope>NUCLEOTIDE SEQUENCE [LARGE SCALE GENOMIC DNA]</scope>
    <source>
        <strain evidence="5 6">SK50-23</strain>
    </source>
</reference>
<dbReference type="Pfam" id="PF12833">
    <property type="entry name" value="HTH_18"/>
    <property type="match status" value="1"/>
</dbReference>
<name>A0ABX8ADY4_9BRAD</name>
<keyword evidence="1" id="KW-0805">Transcription regulation</keyword>
<dbReference type="SMART" id="SM00342">
    <property type="entry name" value="HTH_ARAC"/>
    <property type="match status" value="1"/>
</dbReference>
<dbReference type="RefSeq" id="WP_211910705.1">
    <property type="nucleotide sequence ID" value="NZ_CP036498.1"/>
</dbReference>
<dbReference type="Pfam" id="PF14525">
    <property type="entry name" value="AraC_binding_2"/>
    <property type="match status" value="1"/>
</dbReference>
<proteinExistence type="predicted"/>
<dbReference type="PROSITE" id="PS01124">
    <property type="entry name" value="HTH_ARAC_FAMILY_2"/>
    <property type="match status" value="1"/>
</dbReference>
<dbReference type="EMBL" id="CP036498">
    <property type="protein sequence ID" value="QUS41971.1"/>
    <property type="molecule type" value="Genomic_DNA"/>
</dbReference>
<dbReference type="PANTHER" id="PTHR46796:SF6">
    <property type="entry name" value="ARAC SUBFAMILY"/>
    <property type="match status" value="1"/>
</dbReference>
<dbReference type="Proteomes" id="UP000682843">
    <property type="component" value="Chromosome"/>
</dbReference>
<dbReference type="InterPro" id="IPR020449">
    <property type="entry name" value="Tscrpt_reg_AraC-type_HTH"/>
</dbReference>
<dbReference type="Gene3D" id="1.10.10.60">
    <property type="entry name" value="Homeodomain-like"/>
    <property type="match status" value="1"/>
</dbReference>
<keyword evidence="3" id="KW-0804">Transcription</keyword>
<organism evidence="5 6">
    <name type="scientific">Tardiphaga alba</name>
    <dbReference type="NCBI Taxonomy" id="340268"/>
    <lineage>
        <taxon>Bacteria</taxon>
        <taxon>Pseudomonadati</taxon>
        <taxon>Pseudomonadota</taxon>
        <taxon>Alphaproteobacteria</taxon>
        <taxon>Hyphomicrobiales</taxon>
        <taxon>Nitrobacteraceae</taxon>
        <taxon>Tardiphaga</taxon>
    </lineage>
</organism>
<evidence type="ECO:0000259" key="4">
    <source>
        <dbReference type="PROSITE" id="PS01124"/>
    </source>
</evidence>
<sequence>MPLTGQSSSDRLQSWSTHGIKSTDQFAYFREAICRAFTNLAPEKPASIDFPATLEHIRIGCGALNRLAYKNYVVHRSLPKAASTSARCFYLNLKLAGDCNIRLADRELRQDSGQIALFDSARGFAIEHKKSSSFGVASLQIPTEALNQRLSTPDDVLPTRISDDPVLGPLIAMSMKTLNLNAARMAEIDSVKLFDVLLDLVALSYSRREYRGVRETSSIAHATTLAVHQAIETRIRKPGLQVSDIAASVGISERYVHMLLAKNGTTFSDHLMQRRLEGIAADLRDPKNASRDIGSIAFDWGFAELSHFSRRFKQRFGVRPRDWRG</sequence>
<dbReference type="InterPro" id="IPR035418">
    <property type="entry name" value="AraC-bd_2"/>
</dbReference>
<gene>
    <name evidence="5" type="ORF">RPMA_26395</name>
</gene>
<evidence type="ECO:0000256" key="3">
    <source>
        <dbReference type="ARBA" id="ARBA00023163"/>
    </source>
</evidence>
<feature type="domain" description="HTH araC/xylS-type" evidence="4">
    <location>
        <begin position="225"/>
        <end position="325"/>
    </location>
</feature>
<evidence type="ECO:0000256" key="1">
    <source>
        <dbReference type="ARBA" id="ARBA00023015"/>
    </source>
</evidence>
<protein>
    <submittedName>
        <fullName evidence="5">Helix-turn-helix domain-containing protein</fullName>
    </submittedName>
</protein>
<evidence type="ECO:0000313" key="5">
    <source>
        <dbReference type="EMBL" id="QUS41971.1"/>
    </source>
</evidence>
<dbReference type="SUPFAM" id="SSF46689">
    <property type="entry name" value="Homeodomain-like"/>
    <property type="match status" value="1"/>
</dbReference>
<dbReference type="InterPro" id="IPR018060">
    <property type="entry name" value="HTH_AraC"/>
</dbReference>
<dbReference type="PANTHER" id="PTHR46796">
    <property type="entry name" value="HTH-TYPE TRANSCRIPTIONAL ACTIVATOR RHAS-RELATED"/>
    <property type="match status" value="1"/>
</dbReference>
<evidence type="ECO:0000313" key="6">
    <source>
        <dbReference type="Proteomes" id="UP000682843"/>
    </source>
</evidence>
<dbReference type="PRINTS" id="PR00032">
    <property type="entry name" value="HTHARAC"/>
</dbReference>
<keyword evidence="6" id="KW-1185">Reference proteome</keyword>
<keyword evidence="2" id="KW-0238">DNA-binding</keyword>
<accession>A0ABX8ADY4</accession>
<dbReference type="InterPro" id="IPR050204">
    <property type="entry name" value="AraC_XylS_family_regulators"/>
</dbReference>
<evidence type="ECO:0000256" key="2">
    <source>
        <dbReference type="ARBA" id="ARBA00023125"/>
    </source>
</evidence>
<dbReference type="InterPro" id="IPR009057">
    <property type="entry name" value="Homeodomain-like_sf"/>
</dbReference>